<dbReference type="GO" id="GO:0045454">
    <property type="term" value="P:cell redox homeostasis"/>
    <property type="evidence" value="ECO:0007669"/>
    <property type="project" value="TreeGrafter"/>
</dbReference>
<keyword evidence="6" id="KW-0560">Oxidoreductase</keyword>
<dbReference type="GO" id="GO:0034599">
    <property type="term" value="P:cellular response to oxidative stress"/>
    <property type="evidence" value="ECO:0007669"/>
    <property type="project" value="TreeGrafter"/>
</dbReference>
<dbReference type="EMBL" id="LELK01000004">
    <property type="protein sequence ID" value="KMM37120.1"/>
    <property type="molecule type" value="Genomic_DNA"/>
</dbReference>
<evidence type="ECO:0000256" key="6">
    <source>
        <dbReference type="ARBA" id="ARBA00023002"/>
    </source>
</evidence>
<gene>
    <name evidence="13" type="ORF">AB986_14660</name>
</gene>
<evidence type="ECO:0000313" key="13">
    <source>
        <dbReference type="EMBL" id="KMM37120.1"/>
    </source>
</evidence>
<dbReference type="SUPFAM" id="SSF52833">
    <property type="entry name" value="Thioredoxin-like"/>
    <property type="match status" value="1"/>
</dbReference>
<evidence type="ECO:0000256" key="10">
    <source>
        <dbReference type="ARBA" id="ARBA00038489"/>
    </source>
</evidence>
<evidence type="ECO:0000256" key="9">
    <source>
        <dbReference type="ARBA" id="ARBA00032824"/>
    </source>
</evidence>
<keyword evidence="5" id="KW-0049">Antioxidant</keyword>
<dbReference type="InterPro" id="IPR036249">
    <property type="entry name" value="Thioredoxin-like_sf"/>
</dbReference>
<evidence type="ECO:0000256" key="7">
    <source>
        <dbReference type="ARBA" id="ARBA00023157"/>
    </source>
</evidence>
<evidence type="ECO:0000256" key="12">
    <source>
        <dbReference type="ARBA" id="ARBA00049091"/>
    </source>
</evidence>
<dbReference type="GO" id="GO:0008379">
    <property type="term" value="F:thioredoxin peroxidase activity"/>
    <property type="evidence" value="ECO:0007669"/>
    <property type="project" value="TreeGrafter"/>
</dbReference>
<accession>A0A0J6CVD9</accession>
<evidence type="ECO:0000313" key="14">
    <source>
        <dbReference type="Proteomes" id="UP000035996"/>
    </source>
</evidence>
<evidence type="ECO:0000256" key="5">
    <source>
        <dbReference type="ARBA" id="ARBA00022862"/>
    </source>
</evidence>
<reference evidence="13" key="1">
    <citation type="submission" date="2015-06" db="EMBL/GenBank/DDBJ databases">
        <authorList>
            <person name="Liu B."/>
            <person name="Wang J."/>
            <person name="Zhu Y."/>
            <person name="Liu G."/>
            <person name="Chen Q."/>
            <person name="Zheng C."/>
            <person name="Che J."/>
            <person name="Ge C."/>
            <person name="Shi H."/>
            <person name="Pan Z."/>
            <person name="Liu X."/>
        </authorList>
    </citation>
    <scope>NUCLEOTIDE SEQUENCE [LARGE SCALE GENOMIC DNA]</scope>
    <source>
        <strain evidence="13">DSM 16346</strain>
    </source>
</reference>
<keyword evidence="4" id="KW-0575">Peroxidase</keyword>
<dbReference type="PIRSF" id="PIRSF000239">
    <property type="entry name" value="AHPC"/>
    <property type="match status" value="1"/>
</dbReference>
<dbReference type="PANTHER" id="PTHR42801:SF4">
    <property type="entry name" value="AHPC_TSA FAMILY PROTEIN"/>
    <property type="match status" value="1"/>
</dbReference>
<dbReference type="STRING" id="157733.AB986_14660"/>
<dbReference type="RefSeq" id="WP_048311918.1">
    <property type="nucleotide sequence ID" value="NZ_CP119526.1"/>
</dbReference>
<comment type="caution">
    <text evidence="13">The sequence shown here is derived from an EMBL/GenBank/DDBJ whole genome shotgun (WGS) entry which is preliminary data.</text>
</comment>
<comment type="subunit">
    <text evidence="2">Monomer.</text>
</comment>
<sequence length="167" mass="19135">MTKLNLGQVAPSFSLINTEGELFQFEEHQKSDNRWHMLVFFRGEWCPVCNEQMEELQEHLGAFQKLDVHPIAIAKDSLESLRKMKEKHSLEFPVLSDNENAAIDAYGVMMHSEDDPYEDHGEHGEPAIFLIDENGKLMAQYLQSSPFGRPSPDGLITTIKYIRKNKA</sequence>
<dbReference type="InterPro" id="IPR024706">
    <property type="entry name" value="Peroxiredoxin_AhpC-typ"/>
</dbReference>
<dbReference type="Pfam" id="PF00578">
    <property type="entry name" value="AhpC-TSA"/>
    <property type="match status" value="1"/>
</dbReference>
<dbReference type="GeneID" id="301328681"/>
<evidence type="ECO:0000256" key="11">
    <source>
        <dbReference type="ARBA" id="ARBA00041373"/>
    </source>
</evidence>
<keyword evidence="7" id="KW-1015">Disulfide bond</keyword>
<dbReference type="EC" id="1.11.1.24" evidence="3"/>
<keyword evidence="14" id="KW-1185">Reference proteome</keyword>
<comment type="catalytic activity">
    <reaction evidence="12">
        <text>a hydroperoxide + [thioredoxin]-dithiol = an alcohol + [thioredoxin]-disulfide + H2O</text>
        <dbReference type="Rhea" id="RHEA:62620"/>
        <dbReference type="Rhea" id="RHEA-COMP:10698"/>
        <dbReference type="Rhea" id="RHEA-COMP:10700"/>
        <dbReference type="ChEBI" id="CHEBI:15377"/>
        <dbReference type="ChEBI" id="CHEBI:29950"/>
        <dbReference type="ChEBI" id="CHEBI:30879"/>
        <dbReference type="ChEBI" id="CHEBI:35924"/>
        <dbReference type="ChEBI" id="CHEBI:50058"/>
        <dbReference type="EC" id="1.11.1.24"/>
    </reaction>
</comment>
<dbReference type="Proteomes" id="UP000035996">
    <property type="component" value="Unassembled WGS sequence"/>
</dbReference>
<dbReference type="PANTHER" id="PTHR42801">
    <property type="entry name" value="THIOREDOXIN-DEPENDENT PEROXIDE REDUCTASE"/>
    <property type="match status" value="1"/>
</dbReference>
<keyword evidence="8" id="KW-0676">Redox-active center</keyword>
<dbReference type="GO" id="GO:0005737">
    <property type="term" value="C:cytoplasm"/>
    <property type="evidence" value="ECO:0007669"/>
    <property type="project" value="TreeGrafter"/>
</dbReference>
<dbReference type="InterPro" id="IPR050924">
    <property type="entry name" value="Peroxiredoxin_BCP/PrxQ"/>
</dbReference>
<organism evidence="13 14">
    <name type="scientific">Guptibacillus hwajinpoensis</name>
    <dbReference type="NCBI Taxonomy" id="208199"/>
    <lineage>
        <taxon>Bacteria</taxon>
        <taxon>Bacillati</taxon>
        <taxon>Bacillota</taxon>
        <taxon>Bacilli</taxon>
        <taxon>Bacillales</taxon>
        <taxon>Guptibacillaceae</taxon>
        <taxon>Guptibacillus</taxon>
    </lineage>
</organism>
<comment type="similarity">
    <text evidence="10">Belongs to the peroxiredoxin family. BCP/PrxQ subfamily.</text>
</comment>
<name>A0A0J6CVD9_9BACL</name>
<proteinExistence type="inferred from homology"/>
<evidence type="ECO:0000256" key="2">
    <source>
        <dbReference type="ARBA" id="ARBA00011245"/>
    </source>
</evidence>
<protein>
    <recommendedName>
        <fullName evidence="3">thioredoxin-dependent peroxiredoxin</fullName>
        <ecNumber evidence="3">1.11.1.24</ecNumber>
    </recommendedName>
    <alternativeName>
        <fullName evidence="11">Bacterioferritin comigratory protein</fullName>
    </alternativeName>
    <alternativeName>
        <fullName evidence="9">Thioredoxin peroxidase</fullName>
    </alternativeName>
</protein>
<evidence type="ECO:0000256" key="1">
    <source>
        <dbReference type="ARBA" id="ARBA00003330"/>
    </source>
</evidence>
<dbReference type="InterPro" id="IPR013766">
    <property type="entry name" value="Thioredoxin_domain"/>
</dbReference>
<dbReference type="Gene3D" id="3.40.30.10">
    <property type="entry name" value="Glutaredoxin"/>
    <property type="match status" value="1"/>
</dbReference>
<dbReference type="InterPro" id="IPR000866">
    <property type="entry name" value="AhpC/TSA"/>
</dbReference>
<dbReference type="CDD" id="cd02970">
    <property type="entry name" value="PRX_like2"/>
    <property type="match status" value="1"/>
</dbReference>
<evidence type="ECO:0000256" key="8">
    <source>
        <dbReference type="ARBA" id="ARBA00023284"/>
    </source>
</evidence>
<dbReference type="OrthoDB" id="9809746at2"/>
<evidence type="ECO:0000256" key="4">
    <source>
        <dbReference type="ARBA" id="ARBA00022559"/>
    </source>
</evidence>
<dbReference type="AlphaFoldDB" id="A0A0J6CVD9"/>
<comment type="function">
    <text evidence="1">Thiol-specific peroxidase that catalyzes the reduction of hydrogen peroxide and organic hydroperoxides to water and alcohols, respectively. Plays a role in cell protection against oxidative stress by detoxifying peroxides and as sensor of hydrogen peroxide-mediated signaling events.</text>
</comment>
<evidence type="ECO:0000256" key="3">
    <source>
        <dbReference type="ARBA" id="ARBA00013017"/>
    </source>
</evidence>
<dbReference type="PROSITE" id="PS51352">
    <property type="entry name" value="THIOREDOXIN_2"/>
    <property type="match status" value="1"/>
</dbReference>